<dbReference type="EMBL" id="JBICCN010000448">
    <property type="protein sequence ID" value="KAL3068271.1"/>
    <property type="molecule type" value="Genomic_DNA"/>
</dbReference>
<evidence type="ECO:0000256" key="1">
    <source>
        <dbReference type="SAM" id="MobiDB-lite"/>
    </source>
</evidence>
<accession>A0ABD2HPT8</accession>
<gene>
    <name evidence="2" type="ORF">niasHS_016239</name>
</gene>
<dbReference type="SUPFAM" id="SSF101447">
    <property type="entry name" value="Formin homology 2 domain (FH2 domain)"/>
    <property type="match status" value="1"/>
</dbReference>
<feature type="region of interest" description="Disordered" evidence="1">
    <location>
        <begin position="179"/>
        <end position="214"/>
    </location>
</feature>
<dbReference type="Proteomes" id="UP001620645">
    <property type="component" value="Unassembled WGS sequence"/>
</dbReference>
<reference evidence="2 3" key="1">
    <citation type="submission" date="2024-10" db="EMBL/GenBank/DDBJ databases">
        <authorList>
            <person name="Kim D."/>
        </authorList>
    </citation>
    <scope>NUCLEOTIDE SEQUENCE [LARGE SCALE GENOMIC DNA]</scope>
    <source>
        <strain evidence="2">Taebaek</strain>
    </source>
</reference>
<sequence length="214" mass="23071">MFSPPPPPPPATVGCPPPPPPATEGALAPPPPATEGTLVPPPPPATEGTLAPPPPVKTRAKHSAAKQIEDVASKNGNCDGKCKKRIEEEWRKSMLGTLLTVNANDYMECIEKNNDYVGTSADSPFTLNLHMALKAVEQANVALMEGQQMPGLIRFKDEALYFKQMNKWNSWLTGSAENSAEEELSNNGTTDADDSPRMAQTSAMDIKNLAPRRR</sequence>
<evidence type="ECO:0000313" key="2">
    <source>
        <dbReference type="EMBL" id="KAL3068271.1"/>
    </source>
</evidence>
<evidence type="ECO:0000313" key="3">
    <source>
        <dbReference type="Proteomes" id="UP001620645"/>
    </source>
</evidence>
<feature type="compositionally biased region" description="Pro residues" evidence="1">
    <location>
        <begin position="1"/>
        <end position="56"/>
    </location>
</feature>
<dbReference type="AlphaFoldDB" id="A0ABD2HPT8"/>
<proteinExistence type="predicted"/>
<comment type="caution">
    <text evidence="2">The sequence shown here is derived from an EMBL/GenBank/DDBJ whole genome shotgun (WGS) entry which is preliminary data.</text>
</comment>
<organism evidence="2 3">
    <name type="scientific">Heterodera schachtii</name>
    <name type="common">Sugarbeet cyst nematode worm</name>
    <name type="synonym">Tylenchus schachtii</name>
    <dbReference type="NCBI Taxonomy" id="97005"/>
    <lineage>
        <taxon>Eukaryota</taxon>
        <taxon>Metazoa</taxon>
        <taxon>Ecdysozoa</taxon>
        <taxon>Nematoda</taxon>
        <taxon>Chromadorea</taxon>
        <taxon>Rhabditida</taxon>
        <taxon>Tylenchina</taxon>
        <taxon>Tylenchomorpha</taxon>
        <taxon>Tylenchoidea</taxon>
        <taxon>Heteroderidae</taxon>
        <taxon>Heteroderinae</taxon>
        <taxon>Heterodera</taxon>
    </lineage>
</organism>
<name>A0ABD2HPT8_HETSC</name>
<protein>
    <submittedName>
        <fullName evidence="2">Uncharacterized protein</fullName>
    </submittedName>
</protein>
<feature type="region of interest" description="Disordered" evidence="1">
    <location>
        <begin position="1"/>
        <end position="60"/>
    </location>
</feature>
<keyword evidence="3" id="KW-1185">Reference proteome</keyword>